<dbReference type="EMBL" id="CADCUS010000550">
    <property type="protein sequence ID" value="CAA9441196.1"/>
    <property type="molecule type" value="Genomic_DNA"/>
</dbReference>
<gene>
    <name evidence="2" type="ORF">AVDCRST_MAG66-4000</name>
</gene>
<dbReference type="AlphaFoldDB" id="A0A6J4QGE0"/>
<feature type="compositionally biased region" description="Basic and acidic residues" evidence="1">
    <location>
        <begin position="85"/>
        <end position="101"/>
    </location>
</feature>
<feature type="compositionally biased region" description="Basic and acidic residues" evidence="1">
    <location>
        <begin position="17"/>
        <end position="27"/>
    </location>
</feature>
<feature type="region of interest" description="Disordered" evidence="1">
    <location>
        <begin position="1"/>
        <end position="123"/>
    </location>
</feature>
<accession>A0A6J4QGE0</accession>
<protein>
    <submittedName>
        <fullName evidence="2">Uncharacterized protein</fullName>
    </submittedName>
</protein>
<feature type="compositionally biased region" description="Basic residues" evidence="1">
    <location>
        <begin position="28"/>
        <end position="42"/>
    </location>
</feature>
<feature type="compositionally biased region" description="Polar residues" evidence="1">
    <location>
        <begin position="63"/>
        <end position="76"/>
    </location>
</feature>
<evidence type="ECO:0000313" key="2">
    <source>
        <dbReference type="EMBL" id="CAA9441196.1"/>
    </source>
</evidence>
<proteinExistence type="predicted"/>
<organism evidence="2">
    <name type="scientific">uncultured Pseudonocardia sp</name>
    <dbReference type="NCBI Taxonomy" id="211455"/>
    <lineage>
        <taxon>Bacteria</taxon>
        <taxon>Bacillati</taxon>
        <taxon>Actinomycetota</taxon>
        <taxon>Actinomycetes</taxon>
        <taxon>Pseudonocardiales</taxon>
        <taxon>Pseudonocardiaceae</taxon>
        <taxon>Pseudonocardia</taxon>
        <taxon>environmental samples</taxon>
    </lineage>
</organism>
<reference evidence="2" key="1">
    <citation type="submission" date="2020-02" db="EMBL/GenBank/DDBJ databases">
        <authorList>
            <person name="Meier V. D."/>
        </authorList>
    </citation>
    <scope>NUCLEOTIDE SEQUENCE</scope>
    <source>
        <strain evidence="2">AVDCRST_MAG66</strain>
    </source>
</reference>
<name>A0A6J4QGE0_9PSEU</name>
<evidence type="ECO:0000256" key="1">
    <source>
        <dbReference type="SAM" id="MobiDB-lite"/>
    </source>
</evidence>
<sequence>MKSGSAWQHYGPPARAHAADARGDRYRGRAAARARRGRHPGRAGHPQLPRAPCTRGAHPPTMCFSTSPKRLTSNGPRTALFPTSDDWRDAAPRLGRIDPPRGHARRRGRDVNPSRRCTRRRSL</sequence>